<feature type="compositionally biased region" description="Basic and acidic residues" evidence="3">
    <location>
        <begin position="285"/>
        <end position="296"/>
    </location>
</feature>
<dbReference type="PROSITE" id="PS00598">
    <property type="entry name" value="CHROMO_1"/>
    <property type="match status" value="1"/>
</dbReference>
<dbReference type="InterPro" id="IPR023780">
    <property type="entry name" value="Chromo_domain"/>
</dbReference>
<dbReference type="PANTHER" id="PTHR46389">
    <property type="entry name" value="POLYCOMB GROUP PROTEIN PC"/>
    <property type="match status" value="1"/>
</dbReference>
<reference evidence="5" key="1">
    <citation type="submission" date="2021-01" db="EMBL/GenBank/DDBJ databases">
        <authorList>
            <person name="Li R."/>
            <person name="Bekaert M."/>
        </authorList>
    </citation>
    <scope>NUCLEOTIDE SEQUENCE</scope>
    <source>
        <strain evidence="5">Farmed</strain>
    </source>
</reference>
<feature type="compositionally biased region" description="Basic residues" evidence="3">
    <location>
        <begin position="69"/>
        <end position="78"/>
    </location>
</feature>
<evidence type="ECO:0000256" key="2">
    <source>
        <dbReference type="ARBA" id="ARBA00023242"/>
    </source>
</evidence>
<feature type="compositionally biased region" description="Polar residues" evidence="3">
    <location>
        <begin position="174"/>
        <end position="200"/>
    </location>
</feature>
<dbReference type="EMBL" id="CAHIKZ030000472">
    <property type="protein sequence ID" value="CAE1176042.1"/>
    <property type="molecule type" value="Genomic_DNA"/>
</dbReference>
<feature type="compositionally biased region" description="Basic and acidic residues" evidence="3">
    <location>
        <begin position="267"/>
        <end position="276"/>
    </location>
</feature>
<dbReference type="InterPro" id="IPR033773">
    <property type="entry name" value="CBX7_C"/>
</dbReference>
<name>A0A812BBT9_ACAPH</name>
<protein>
    <submittedName>
        <fullName evidence="5">CBX8</fullName>
    </submittedName>
</protein>
<dbReference type="InterPro" id="IPR000953">
    <property type="entry name" value="Chromo/chromo_shadow_dom"/>
</dbReference>
<dbReference type="SUPFAM" id="SSF54160">
    <property type="entry name" value="Chromo domain-like"/>
    <property type="match status" value="1"/>
</dbReference>
<proteinExistence type="predicted"/>
<evidence type="ECO:0000256" key="3">
    <source>
        <dbReference type="SAM" id="MobiDB-lite"/>
    </source>
</evidence>
<gene>
    <name evidence="5" type="ORF">SPHA_13970</name>
</gene>
<feature type="domain" description="Chromo" evidence="4">
    <location>
        <begin position="11"/>
        <end position="69"/>
    </location>
</feature>
<dbReference type="GO" id="GO:0000785">
    <property type="term" value="C:chromatin"/>
    <property type="evidence" value="ECO:0007669"/>
    <property type="project" value="TreeGrafter"/>
</dbReference>
<dbReference type="PROSITE" id="PS50013">
    <property type="entry name" value="CHROMO_2"/>
    <property type="match status" value="1"/>
</dbReference>
<evidence type="ECO:0000313" key="6">
    <source>
        <dbReference type="Proteomes" id="UP000597762"/>
    </source>
</evidence>
<feature type="compositionally biased region" description="Low complexity" evidence="3">
    <location>
        <begin position="217"/>
        <end position="238"/>
    </location>
</feature>
<dbReference type="Pfam" id="PF00385">
    <property type="entry name" value="Chromo"/>
    <property type="match status" value="1"/>
</dbReference>
<dbReference type="PANTHER" id="PTHR46389:SF3">
    <property type="entry name" value="POLYCOMB GROUP PROTEIN PC"/>
    <property type="match status" value="1"/>
</dbReference>
<dbReference type="GO" id="GO:0003682">
    <property type="term" value="F:chromatin binding"/>
    <property type="evidence" value="ECO:0007669"/>
    <property type="project" value="TreeGrafter"/>
</dbReference>
<feature type="region of interest" description="Disordered" evidence="3">
    <location>
        <begin position="59"/>
        <end position="296"/>
    </location>
</feature>
<dbReference type="InterPro" id="IPR017984">
    <property type="entry name" value="Chromo_dom_subgr"/>
</dbReference>
<dbReference type="AlphaFoldDB" id="A0A812BBT9"/>
<feature type="compositionally biased region" description="Polar residues" evidence="3">
    <location>
        <begin position="256"/>
        <end position="265"/>
    </location>
</feature>
<comment type="caution">
    <text evidence="5">The sequence shown here is derived from an EMBL/GenBank/DDBJ whole genome shotgun (WGS) entry which is preliminary data.</text>
</comment>
<organism evidence="5 6">
    <name type="scientific">Acanthosepion pharaonis</name>
    <name type="common">Pharaoh cuttlefish</name>
    <name type="synonym">Sepia pharaonis</name>
    <dbReference type="NCBI Taxonomy" id="158019"/>
    <lineage>
        <taxon>Eukaryota</taxon>
        <taxon>Metazoa</taxon>
        <taxon>Spiralia</taxon>
        <taxon>Lophotrochozoa</taxon>
        <taxon>Mollusca</taxon>
        <taxon>Cephalopoda</taxon>
        <taxon>Coleoidea</taxon>
        <taxon>Decapodiformes</taxon>
        <taxon>Sepiida</taxon>
        <taxon>Sepiina</taxon>
        <taxon>Sepiidae</taxon>
        <taxon>Acanthosepion</taxon>
    </lineage>
</organism>
<dbReference type="Proteomes" id="UP000597762">
    <property type="component" value="Unassembled WGS sequence"/>
</dbReference>
<evidence type="ECO:0000256" key="1">
    <source>
        <dbReference type="ARBA" id="ARBA00004123"/>
    </source>
</evidence>
<evidence type="ECO:0000259" key="4">
    <source>
        <dbReference type="PROSITE" id="PS50013"/>
    </source>
</evidence>
<evidence type="ECO:0000313" key="5">
    <source>
        <dbReference type="EMBL" id="CAE1176042.1"/>
    </source>
</evidence>
<dbReference type="CDD" id="cd18627">
    <property type="entry name" value="CD_polycomb_like"/>
    <property type="match status" value="1"/>
</dbReference>
<dbReference type="GO" id="GO:0035102">
    <property type="term" value="C:PRC1 complex"/>
    <property type="evidence" value="ECO:0007669"/>
    <property type="project" value="TreeGrafter"/>
</dbReference>
<dbReference type="InterPro" id="IPR023779">
    <property type="entry name" value="Chromodomain_CS"/>
</dbReference>
<sequence>MELQDMGERVFAAERIQKRRIRKGKVEFYVKWKGWSPRYNTWEPEENILDSRLIEAFKNSQGDKDVLPHKKGPKPKKVKLQDSATDDTGDGSDMEMESPPCRRKAVSHLEQNPSGTSSSSTTTTTTPASSSCGEGTSSKYRPRESGFRGLSTPQNDPNRKERSSTKSLDEKVNESNIQRSKNNDRPSSIVGSSNPHSTPLQVHMPIKRGPGRPPKNRPLLGVSTPPTTKSLPTTRPSSVIKSTGNVGHGMRKHSKGTPSSLNGQSGKDGKNKETESRAVLSQLQDGHEEVPASRHTDKNKCISFARDNFEGLEYSTDTENKTSAPERRTYWCPPPNVKPLLDQVFITDVTSNMVTVTVRECATENGFFRNREDGQCA</sequence>
<dbReference type="InterPro" id="IPR016197">
    <property type="entry name" value="Chromo-like_dom_sf"/>
</dbReference>
<feature type="compositionally biased region" description="Acidic residues" evidence="3">
    <location>
        <begin position="84"/>
        <end position="96"/>
    </location>
</feature>
<feature type="compositionally biased region" description="Low complexity" evidence="3">
    <location>
        <begin position="116"/>
        <end position="131"/>
    </location>
</feature>
<comment type="subcellular location">
    <subcellularLocation>
        <location evidence="1">Nucleus</location>
    </subcellularLocation>
</comment>
<dbReference type="GO" id="GO:0000122">
    <property type="term" value="P:negative regulation of transcription by RNA polymerase II"/>
    <property type="evidence" value="ECO:0007669"/>
    <property type="project" value="TreeGrafter"/>
</dbReference>
<dbReference type="InterPro" id="IPR052458">
    <property type="entry name" value="PcG_PRC1-like_component"/>
</dbReference>
<dbReference type="Gene3D" id="2.40.50.40">
    <property type="match status" value="1"/>
</dbReference>
<accession>A0A812BBT9</accession>
<dbReference type="Pfam" id="PF17218">
    <property type="entry name" value="CBX7_C"/>
    <property type="match status" value="1"/>
</dbReference>
<dbReference type="OrthoDB" id="1918685at2759"/>
<keyword evidence="6" id="KW-1185">Reference proteome</keyword>
<keyword evidence="2" id="KW-0539">Nucleus</keyword>
<dbReference type="PRINTS" id="PR00504">
    <property type="entry name" value="CHROMODOMAIN"/>
</dbReference>
<feature type="compositionally biased region" description="Basic and acidic residues" evidence="3">
    <location>
        <begin position="157"/>
        <end position="173"/>
    </location>
</feature>
<dbReference type="SMART" id="SM00298">
    <property type="entry name" value="CHROMO"/>
    <property type="match status" value="1"/>
</dbReference>